<proteinExistence type="predicted"/>
<dbReference type="InterPro" id="IPR035992">
    <property type="entry name" value="Ricin_B-like_lectins"/>
</dbReference>
<dbReference type="Pfam" id="PF09118">
    <property type="entry name" value="GO-like_E_set"/>
    <property type="match status" value="1"/>
</dbReference>
<dbReference type="Gene3D" id="2.130.10.80">
    <property type="entry name" value="Galactose oxidase/kelch, beta-propeller"/>
    <property type="match status" value="1"/>
</dbReference>
<accession>A0A7S1VAN9</accession>
<dbReference type="EMBL" id="HBGK01032997">
    <property type="protein sequence ID" value="CAD9291623.1"/>
    <property type="molecule type" value="Transcribed_RNA"/>
</dbReference>
<protein>
    <recommendedName>
        <fullName evidence="4">Galactose oxidase-like Early set domain-containing protein</fullName>
    </recommendedName>
</protein>
<gene>
    <name evidence="3" type="ORF">GOCE00092_LOCUS17187</name>
</gene>
<sequence>MSKPRNYHSVALLMKDGRVWSGGGGLCGDCMNRDGTSANHPDYEILTPPYLLQSDGSPATRPNILSAPSRIGPLDTIIHVQVDTSEYHSFSLVRLGAVTHATNTDNRRIPLRDSTQAGSLFKLSIPSNPNIMVPGIYYLFAMNADGVPSVAESIIVESADSAVNTAPVVSQIISEVTNSLCVETSNQTVEVTPSDCNPTPALFSMGQSDCTSESRHYFTFEPVGDDYRIREGSTGTCLQVGSGSTEDGADVVAGKCCDEPHMLWSVSGAGSTMKLMAQHSGMCLAVESNGLVQQACNLGVGMPNSNDSWRLDNRLSS</sequence>
<dbReference type="InterPro" id="IPR013783">
    <property type="entry name" value="Ig-like_fold"/>
</dbReference>
<feature type="domain" description="Galactose oxidase-like Early set" evidence="1">
    <location>
        <begin position="61"/>
        <end position="154"/>
    </location>
</feature>
<dbReference type="InterPro" id="IPR015202">
    <property type="entry name" value="GO-like_E_set"/>
</dbReference>
<evidence type="ECO:0008006" key="4">
    <source>
        <dbReference type="Google" id="ProtNLM"/>
    </source>
</evidence>
<dbReference type="Gene3D" id="2.60.40.10">
    <property type="entry name" value="Immunoglobulins"/>
    <property type="match status" value="1"/>
</dbReference>
<dbReference type="AlphaFoldDB" id="A0A7S1VAN9"/>
<name>A0A7S1VAN9_9STRA</name>
<dbReference type="CDD" id="cd00161">
    <property type="entry name" value="beta-trefoil_Ricin-like"/>
    <property type="match status" value="1"/>
</dbReference>
<feature type="domain" description="Ricin B lectin" evidence="2">
    <location>
        <begin position="218"/>
        <end position="289"/>
    </location>
</feature>
<evidence type="ECO:0000259" key="1">
    <source>
        <dbReference type="Pfam" id="PF09118"/>
    </source>
</evidence>
<dbReference type="InterPro" id="IPR014756">
    <property type="entry name" value="Ig_E-set"/>
</dbReference>
<dbReference type="SUPFAM" id="SSF50370">
    <property type="entry name" value="Ricin B-like lectins"/>
    <property type="match status" value="1"/>
</dbReference>
<evidence type="ECO:0000259" key="2">
    <source>
        <dbReference type="Pfam" id="PF14200"/>
    </source>
</evidence>
<dbReference type="CDD" id="cd02851">
    <property type="entry name" value="E_set_GO_C"/>
    <property type="match status" value="1"/>
</dbReference>
<dbReference type="PANTHER" id="PTHR32208">
    <property type="entry name" value="SECRETED PROTEIN-RELATED"/>
    <property type="match status" value="1"/>
</dbReference>
<evidence type="ECO:0000313" key="3">
    <source>
        <dbReference type="EMBL" id="CAD9291623.1"/>
    </source>
</evidence>
<dbReference type="InterPro" id="IPR037293">
    <property type="entry name" value="Gal_Oxidase_central_sf"/>
</dbReference>
<organism evidence="3">
    <name type="scientific">Grammatophora oceanica</name>
    <dbReference type="NCBI Taxonomy" id="210454"/>
    <lineage>
        <taxon>Eukaryota</taxon>
        <taxon>Sar</taxon>
        <taxon>Stramenopiles</taxon>
        <taxon>Ochrophyta</taxon>
        <taxon>Bacillariophyta</taxon>
        <taxon>Fragilariophyceae</taxon>
        <taxon>Fragilariophycidae</taxon>
        <taxon>Rhabdonematales</taxon>
        <taxon>Grammatophoraceae</taxon>
        <taxon>Grammatophora</taxon>
    </lineage>
</organism>
<dbReference type="PANTHER" id="PTHR32208:SF56">
    <property type="entry name" value="GALACTOSE OXIDASE-RELATED"/>
    <property type="match status" value="1"/>
</dbReference>
<reference evidence="3" key="1">
    <citation type="submission" date="2021-01" db="EMBL/GenBank/DDBJ databases">
        <authorList>
            <person name="Corre E."/>
            <person name="Pelletier E."/>
            <person name="Niang G."/>
            <person name="Scheremetjew M."/>
            <person name="Finn R."/>
            <person name="Kale V."/>
            <person name="Holt S."/>
            <person name="Cochrane G."/>
            <person name="Meng A."/>
            <person name="Brown T."/>
            <person name="Cohen L."/>
        </authorList>
    </citation>
    <scope>NUCLEOTIDE SEQUENCE</scope>
    <source>
        <strain evidence="3">CCMP 410</strain>
    </source>
</reference>
<dbReference type="SUPFAM" id="SSF81296">
    <property type="entry name" value="E set domains"/>
    <property type="match status" value="1"/>
</dbReference>
<dbReference type="PROSITE" id="PS50231">
    <property type="entry name" value="RICIN_B_LECTIN"/>
    <property type="match status" value="1"/>
</dbReference>
<dbReference type="InterPro" id="IPR000772">
    <property type="entry name" value="Ricin_B_lectin"/>
</dbReference>
<dbReference type="Gene3D" id="2.80.10.50">
    <property type="match status" value="1"/>
</dbReference>
<dbReference type="Pfam" id="PF14200">
    <property type="entry name" value="RicinB_lectin_2"/>
    <property type="match status" value="1"/>
</dbReference>